<evidence type="ECO:0000256" key="3">
    <source>
        <dbReference type="ARBA" id="ARBA00012485"/>
    </source>
</evidence>
<keyword evidence="5 7" id="KW-0833">Ubl conjugation pathway</keyword>
<sequence>MIAGLRGSEKEKEKALQILSEKLIFGDPSLMEGLPLPELCFSLLSILEGQPSTNITILTLQCINSILPIDFTASLFFLRFGLLRLINEILIQTDSAEAGANCFRILSFYTQELPALIPNSIDIHCFMKFMPILSRVDQRECISLLANITPHIHTGSLAPLFPFLIKFIQDDDDFIRKKSLNIFASIITALPNVQLPEKAIENLSDQLESATNFESYSTLIQVLRYISQTPENAVYVSKYLPDLTTLLFSYDDAKSESNVLDILISIIPTPPLPKELWPHTSNCSSNKEEIVNTILPVIIIYICEKQTNVYHSIKVLAACASILNSFSCDSALLNILLHKVYSQKCAPYIIEIASSIKSKEDVIRSGLLKSLISVKVQKSLSSWFHQKLNKLKEQCKPFARTIPSSILKSKNLNEIVQYIEKEKIFPFEFFESKLIEKVTSLYAQTPIELSPYIDELGIRCLDFLKFPKTDIKSNTHSVSKMVVKFSVNSPRGPLSECQLPIHSDFLMIEGWYNFRYNPGCVDRLKTAIQDNYLLQMMIEIDEDLTKSHMRFAIFSRAFQVDGYNKCSFKIANKTFSAYDNLTYMLSKVCPDISLLSSTRFEVNIIHEEAHRSAFEVENINDPSLQKVITFMKTIHTRMKNEKFAKHVYSKLDNPLMTLTLKSPSVQMMYEAPFLFSYEQRRFLFKTVAFDTVFGLKYIHDNFPGEADKKCKVSISSIKCTITRDLTFEYGCFLLSRIGPGRLRTDFVFEQDLGFGPGVTQEFFTVMSREFCKRKAKMWRDNSVINPESEFVQYEGGLFPSADADNGLLEILGILCSKAVIMEKLVDIPFSSSFFKFILKGEISIEEVDPIMAESLKYPEGFYDLPFVYPGTNVELKKGGNSIFVDENNAAEYVQLLKDFTCGSKMLKKISHFIKTFEMNLPPNSLCLFTPDEIVSIICGSEVHFSKEELLKYTKIEHGYTEQSPEINNLFEIIEEMSPEDQRMFCKFVTGCSRLPNGGLSGLNPPLTIAKRVPELNNNHEVHPDDFLPSVMTCTNYFKLPPYSTKEIMKKKIMVAINECQDSFQLS</sequence>
<dbReference type="InterPro" id="IPR016024">
    <property type="entry name" value="ARM-type_fold"/>
</dbReference>
<dbReference type="InterPro" id="IPR011989">
    <property type="entry name" value="ARM-like"/>
</dbReference>
<dbReference type="Gene3D" id="3.90.1750.10">
    <property type="entry name" value="Hect, E3 ligase catalytic domains"/>
    <property type="match status" value="1"/>
</dbReference>
<evidence type="ECO:0000256" key="2">
    <source>
        <dbReference type="ARBA" id="ARBA00006331"/>
    </source>
</evidence>
<evidence type="ECO:0000256" key="4">
    <source>
        <dbReference type="ARBA" id="ARBA00022679"/>
    </source>
</evidence>
<feature type="domain" description="HECT" evidence="8">
    <location>
        <begin position="734"/>
        <end position="1066"/>
    </location>
</feature>
<accession>A0ABR2KDN0</accession>
<proteinExistence type="inferred from homology"/>
<dbReference type="Gene3D" id="3.30.2410.10">
    <property type="entry name" value="Hect, E3 ligase catalytic domain"/>
    <property type="match status" value="1"/>
</dbReference>
<dbReference type="Proteomes" id="UP001470230">
    <property type="component" value="Unassembled WGS sequence"/>
</dbReference>
<dbReference type="InterPro" id="IPR035983">
    <property type="entry name" value="Hect_E3_ubiquitin_ligase"/>
</dbReference>
<evidence type="ECO:0000313" key="9">
    <source>
        <dbReference type="EMBL" id="KAK8889229.1"/>
    </source>
</evidence>
<organism evidence="9 10">
    <name type="scientific">Tritrichomonas musculus</name>
    <dbReference type="NCBI Taxonomy" id="1915356"/>
    <lineage>
        <taxon>Eukaryota</taxon>
        <taxon>Metamonada</taxon>
        <taxon>Parabasalia</taxon>
        <taxon>Tritrichomonadida</taxon>
        <taxon>Tritrichomonadidae</taxon>
        <taxon>Tritrichomonas</taxon>
    </lineage>
</organism>
<evidence type="ECO:0000256" key="7">
    <source>
        <dbReference type="PROSITE-ProRule" id="PRU00104"/>
    </source>
</evidence>
<dbReference type="PROSITE" id="PS50077">
    <property type="entry name" value="HEAT_REPEAT"/>
    <property type="match status" value="1"/>
</dbReference>
<dbReference type="Gene3D" id="1.25.10.10">
    <property type="entry name" value="Leucine-rich Repeat Variant"/>
    <property type="match status" value="1"/>
</dbReference>
<dbReference type="EMBL" id="JAPFFF010000005">
    <property type="protein sequence ID" value="KAK8889229.1"/>
    <property type="molecule type" value="Genomic_DNA"/>
</dbReference>
<feature type="repeat" description="HEAT" evidence="6">
    <location>
        <begin position="160"/>
        <end position="198"/>
    </location>
</feature>
<feature type="active site" description="Glycyl thioester intermediate" evidence="7">
    <location>
        <position position="1033"/>
    </location>
</feature>
<dbReference type="PANTHER" id="PTHR45670">
    <property type="entry name" value="E3 UBIQUITIN-PROTEIN LIGASE TRIP12"/>
    <property type="match status" value="1"/>
</dbReference>
<dbReference type="InterPro" id="IPR000569">
    <property type="entry name" value="HECT_dom"/>
</dbReference>
<evidence type="ECO:0000256" key="6">
    <source>
        <dbReference type="PROSITE-ProRule" id="PRU00103"/>
    </source>
</evidence>
<dbReference type="InterPro" id="IPR021133">
    <property type="entry name" value="HEAT_type_2"/>
</dbReference>
<name>A0ABR2KDN0_9EUKA</name>
<protein>
    <recommendedName>
        <fullName evidence="3">HECT-type E3 ubiquitin transferase</fullName>
        <ecNumber evidence="3">2.3.2.26</ecNumber>
    </recommendedName>
</protein>
<dbReference type="PROSITE" id="PS50237">
    <property type="entry name" value="HECT"/>
    <property type="match status" value="1"/>
</dbReference>
<comment type="similarity">
    <text evidence="2">Belongs to the UPL family. K-HECT subfamily.</text>
</comment>
<gene>
    <name evidence="9" type="ORF">M9Y10_033975</name>
</gene>
<keyword evidence="4" id="KW-0808">Transferase</keyword>
<evidence type="ECO:0000259" key="8">
    <source>
        <dbReference type="PROSITE" id="PS50237"/>
    </source>
</evidence>
<evidence type="ECO:0000256" key="5">
    <source>
        <dbReference type="ARBA" id="ARBA00022786"/>
    </source>
</evidence>
<evidence type="ECO:0000313" key="10">
    <source>
        <dbReference type="Proteomes" id="UP001470230"/>
    </source>
</evidence>
<comment type="catalytic activity">
    <reaction evidence="1">
        <text>S-ubiquitinyl-[E2 ubiquitin-conjugating enzyme]-L-cysteine + [acceptor protein]-L-lysine = [E2 ubiquitin-conjugating enzyme]-L-cysteine + N(6)-ubiquitinyl-[acceptor protein]-L-lysine.</text>
        <dbReference type="EC" id="2.3.2.26"/>
    </reaction>
</comment>
<dbReference type="SMART" id="SM00119">
    <property type="entry name" value="HECTc"/>
    <property type="match status" value="1"/>
</dbReference>
<dbReference type="Pfam" id="PF00632">
    <property type="entry name" value="HECT"/>
    <property type="match status" value="1"/>
</dbReference>
<dbReference type="Gene3D" id="3.30.2160.10">
    <property type="entry name" value="Hect, E3 ligase catalytic domain"/>
    <property type="match status" value="1"/>
</dbReference>
<dbReference type="EC" id="2.3.2.26" evidence="3"/>
<dbReference type="SUPFAM" id="SSF48371">
    <property type="entry name" value="ARM repeat"/>
    <property type="match status" value="1"/>
</dbReference>
<evidence type="ECO:0000256" key="1">
    <source>
        <dbReference type="ARBA" id="ARBA00000885"/>
    </source>
</evidence>
<comment type="caution">
    <text evidence="9">The sequence shown here is derived from an EMBL/GenBank/DDBJ whole genome shotgun (WGS) entry which is preliminary data.</text>
</comment>
<dbReference type="SUPFAM" id="SSF56204">
    <property type="entry name" value="Hect, E3 ligase catalytic domain"/>
    <property type="match status" value="1"/>
</dbReference>
<reference evidence="9 10" key="1">
    <citation type="submission" date="2024-04" db="EMBL/GenBank/DDBJ databases">
        <title>Tritrichomonas musculus Genome.</title>
        <authorList>
            <person name="Alves-Ferreira E."/>
            <person name="Grigg M."/>
            <person name="Lorenzi H."/>
            <person name="Galac M."/>
        </authorList>
    </citation>
    <scope>NUCLEOTIDE SEQUENCE [LARGE SCALE GENOMIC DNA]</scope>
    <source>
        <strain evidence="9 10">EAF2021</strain>
    </source>
</reference>
<dbReference type="InterPro" id="IPR045322">
    <property type="entry name" value="HECTD1/TRIP12-like"/>
</dbReference>
<dbReference type="PANTHER" id="PTHR45670:SF1">
    <property type="entry name" value="E3 UBIQUITIN-PROTEIN LIGASE HECTD1"/>
    <property type="match status" value="1"/>
</dbReference>
<keyword evidence="10" id="KW-1185">Reference proteome</keyword>